<dbReference type="Pfam" id="PF21282">
    <property type="entry name" value="APC1_3rd"/>
    <property type="match status" value="1"/>
</dbReference>
<keyword evidence="4" id="KW-0498">Mitosis</keyword>
<feature type="domain" description="Anaphase-promoting complex subunit 1 N-terminal" evidence="7">
    <location>
        <begin position="68"/>
        <end position="220"/>
    </location>
</feature>
<dbReference type="InterPro" id="IPR024990">
    <property type="entry name" value="Apc1"/>
</dbReference>
<feature type="domain" description="Anaphase-promoting complex subunit 1 C-terminal" evidence="8">
    <location>
        <begin position="1678"/>
        <end position="1847"/>
    </location>
</feature>
<proteinExistence type="inferred from homology"/>
<dbReference type="EMBL" id="JASBNA010000010">
    <property type="protein sequence ID" value="KAK7688481.1"/>
    <property type="molecule type" value="Genomic_DNA"/>
</dbReference>
<dbReference type="Pfam" id="PF12859">
    <property type="entry name" value="ANAPC1"/>
    <property type="match status" value="1"/>
</dbReference>
<evidence type="ECO:0000259" key="7">
    <source>
        <dbReference type="Pfam" id="PF12859"/>
    </source>
</evidence>
<dbReference type="GO" id="GO:0060090">
    <property type="term" value="F:molecular adaptor activity"/>
    <property type="evidence" value="ECO:0007669"/>
    <property type="project" value="TreeGrafter"/>
</dbReference>
<dbReference type="PANTHER" id="PTHR12827:SF3">
    <property type="entry name" value="ANAPHASE-PROMOTING COMPLEX SUBUNIT 1"/>
    <property type="match status" value="1"/>
</dbReference>
<dbReference type="PANTHER" id="PTHR12827">
    <property type="entry name" value="MEIOTIC CHECKPOINT REGULATOR TSG24 FAMILY MEMBER"/>
    <property type="match status" value="1"/>
</dbReference>
<comment type="caution">
    <text evidence="10">The sequence shown here is derived from an EMBL/GenBank/DDBJ whole genome shotgun (WGS) entry which is preliminary data.</text>
</comment>
<keyword evidence="5" id="KW-0131">Cell cycle</keyword>
<evidence type="ECO:0008006" key="12">
    <source>
        <dbReference type="Google" id="ProtNLM"/>
    </source>
</evidence>
<evidence type="ECO:0000256" key="6">
    <source>
        <dbReference type="SAM" id="MobiDB-lite"/>
    </source>
</evidence>
<evidence type="ECO:0000259" key="8">
    <source>
        <dbReference type="Pfam" id="PF18122"/>
    </source>
</evidence>
<evidence type="ECO:0000256" key="3">
    <source>
        <dbReference type="ARBA" id="ARBA00022737"/>
    </source>
</evidence>
<evidence type="ECO:0000313" key="10">
    <source>
        <dbReference type="EMBL" id="KAK7688481.1"/>
    </source>
</evidence>
<dbReference type="Gene3D" id="1.25.10.10">
    <property type="entry name" value="Leucine-rich Repeat Variant"/>
    <property type="match status" value="2"/>
</dbReference>
<comment type="similarity">
    <text evidence="1">Belongs to the APC1 family.</text>
</comment>
<keyword evidence="3" id="KW-0677">Repeat</keyword>
<name>A0AAW0G6S8_9APHY</name>
<evidence type="ECO:0000256" key="1">
    <source>
        <dbReference type="ARBA" id="ARBA00010547"/>
    </source>
</evidence>
<evidence type="ECO:0000313" key="11">
    <source>
        <dbReference type="Proteomes" id="UP001385951"/>
    </source>
</evidence>
<dbReference type="GO" id="GO:0051301">
    <property type="term" value="P:cell division"/>
    <property type="evidence" value="ECO:0007669"/>
    <property type="project" value="UniProtKB-KW"/>
</dbReference>
<evidence type="ECO:0000256" key="2">
    <source>
        <dbReference type="ARBA" id="ARBA00022618"/>
    </source>
</evidence>
<keyword evidence="11" id="KW-1185">Reference proteome</keyword>
<dbReference type="GO" id="GO:0007091">
    <property type="term" value="P:metaphase/anaphase transition of mitotic cell cycle"/>
    <property type="evidence" value="ECO:0007669"/>
    <property type="project" value="TreeGrafter"/>
</dbReference>
<protein>
    <recommendedName>
        <fullName evidence="12">Anaphase-promoting complex subunit 1</fullName>
    </recommendedName>
</protein>
<evidence type="ECO:0000259" key="9">
    <source>
        <dbReference type="Pfam" id="PF21282"/>
    </source>
</evidence>
<feature type="compositionally biased region" description="Basic and acidic residues" evidence="6">
    <location>
        <begin position="156"/>
        <end position="165"/>
    </location>
</feature>
<reference evidence="10 11" key="1">
    <citation type="submission" date="2022-09" db="EMBL/GenBank/DDBJ databases">
        <authorList>
            <person name="Palmer J.M."/>
        </authorList>
    </citation>
    <scope>NUCLEOTIDE SEQUENCE [LARGE SCALE GENOMIC DNA]</scope>
    <source>
        <strain evidence="10 11">DSM 7382</strain>
    </source>
</reference>
<sequence>MPVIAPISLPLNGRPAPSPATQSFFDRKKPTLDTSRIESDLLSSIRTALRGYRGEAGVTPHTLYYPPRDDYNGEEELSWDTYNLVLSSGGVIRRRWSFKDDEKQPIQWACIGYTEQPNTVHTASLRPDLATGDAQHPDSDPSSSTQRSTFGPFAHVQREPKSDEEPATRSRAVFIFLRSLAKIYLIGNGQEHTFYLPFVVRKAWPLFPHGVMVQRILDPAEVEEARESGDVPLPTIFTLVNPHAEPAILGLSSSLVGGFEGAASALHDEAGVRALTSVPAEEMILWIGPRGIDTPDQTMVTLDTEQRRITLWRYAYIPSKDLPDAPGSIPRSPIVATHSQQPSLAQSVSSLPPNSPGYAAFPHRIPDTVPLAALPGMPPALTTTTTMAALMHQGVDPDASLPSTGVMKGGRPSLGGSGPMPPPKGDIDYGLDALGDSRMKADYWVEKLWSEEVSEADTLKWRDITIGVFDQRWNGNSYTALVGICLPSRQLAHALFLKRSENKMVIDSRSTLAAISIAAVRVCRFNVHDLLLIKPNHSLVLLTHGLREIPVQLRTPGVLNGVLALKDGVKSSVTVSFVNGSTTRITVDLTPKDKLTQEALLLLSLTLPADLFFTLHHKFLHNWSLKDYSSVDNVTFATFKEALLETLQIMDNKRFSYLSAAQAGMKWQNLGSTSSFSRYQSDPALRRLKLPPVSRNTGKKDRWPNDHAAIVLQEMHYLGLNLWINIRRHKDLVTLVDLIITIGTEIRPEWADFWKRVCYDPTQEWPNPKQVREASLTNRLPFWPPDILSTIYNRMNNPEWSTPWPSTMKRATMFELTPSMVMGAGEPLKDSRNLLQVYFALVDPRTADSRKRAEKAILLLTKLLGAKGGQEFIDNLPIGLAAPLKEAARACQLNPSGDWPVDVFTLIGRNDLVESVRRGPDLMFDYGYRSVKEYLNPNAQRKSINERAEDVRKALPGEMNVSGVELGLKDFIDIRFSQDRRVDEIARMLCSSDITTIKAADRPDMSEVDQARELQNQILRLTERTLSLPFGRSMFMFGTVTVVTRETYRIPRMEYTARLQQQNLAVVPDPTKLNAEVISWADFHNGVAAGLRISHSSTAVDSSWIKFNKPAELNPEHAGFLFALGLTGHLRELLTWHTFSYLTPKHDLTTTAVLIGLSAAYAGSSDRHVTKLIAVHLPALLPSPNVDLNITLVMQAAALSSIGLLYMGTKNRRMAEVCISQIGRQDLIPPDLSNDYREACTLSAALAFGMVMLGKGSDVPADVGLFERLSELIHGTHESQSPTDKTHSRSAFDVHLTSPAASVALGLMYLRTERHDIAETLVIPDTVLALDRIQPHYLLLRTLAKSLIMWNVVAPNEEWLIAQIPEAIWLAMQDRFLGKPINDSFELAYYNIIAGCCFALGLKYAGTAREEAYSLVVKYYDVFTKLAHTQSPTFDSKIKRAAINDGLNLISISLSIIMAGTGEISCLRRFRYQYGKYNEPSRYGTNVAISASIGLLFLGGGRFTLGTSDAAIACMVAAFFPRFPQDSKETKSYLQALRHLWVLAVEPRCLIARDVDSKELVYLPIKMKVRDDTELGTTQLICPTLIPEVDKLHSIRVDTPRYWPFYLDVARNPHHRESLLRSQVLYVKRRTAFLSYMEDPKGSRSLFVRSGSSTGDAATLDFPQLTDVQAQRTADLHHFISSSSNDTYFLAFADRFCRDDGVTDDERKFQSYCHAVLLDSILQDKPWSIQAYLSIHRYRYLPWDSKYFSLSLYDLRFTTEFYSKLYDRRFSGRTENNPRPALLREASLTAAAHELDTRLDAHRVEPTFKKILLSYSLGKSIRGLSPATSSTDYYRALAWYLQRHCVPASVFLGILHGLASGSREGCLGVPAPNGTDRADVLVLGIKEVVHTTGTGLVNTLGGGWSKSSLEEIVDSWNLSSDRTSRTL</sequence>
<gene>
    <name evidence="10" type="ORF">QCA50_008019</name>
</gene>
<dbReference type="GO" id="GO:0031145">
    <property type="term" value="P:anaphase-promoting complex-dependent catabolic process"/>
    <property type="evidence" value="ECO:0007669"/>
    <property type="project" value="TreeGrafter"/>
</dbReference>
<dbReference type="GO" id="GO:0070979">
    <property type="term" value="P:protein K11-linked ubiquitination"/>
    <property type="evidence" value="ECO:0007669"/>
    <property type="project" value="TreeGrafter"/>
</dbReference>
<dbReference type="InterPro" id="IPR049255">
    <property type="entry name" value="Apc1_N"/>
</dbReference>
<dbReference type="InterPro" id="IPR011989">
    <property type="entry name" value="ARM-like"/>
</dbReference>
<dbReference type="Proteomes" id="UP001385951">
    <property type="component" value="Unassembled WGS sequence"/>
</dbReference>
<accession>A0AAW0G6S8</accession>
<feature type="domain" description="Anaphase-promoting complex subunit 1 beta-sandwich" evidence="9">
    <location>
        <begin position="1548"/>
        <end position="1630"/>
    </location>
</feature>
<keyword evidence="2" id="KW-0132">Cell division</keyword>
<feature type="compositionally biased region" description="Polar residues" evidence="6">
    <location>
        <begin position="140"/>
        <end position="149"/>
    </location>
</feature>
<organism evidence="10 11">
    <name type="scientific">Cerrena zonata</name>
    <dbReference type="NCBI Taxonomy" id="2478898"/>
    <lineage>
        <taxon>Eukaryota</taxon>
        <taxon>Fungi</taxon>
        <taxon>Dikarya</taxon>
        <taxon>Basidiomycota</taxon>
        <taxon>Agaricomycotina</taxon>
        <taxon>Agaricomycetes</taxon>
        <taxon>Polyporales</taxon>
        <taxon>Cerrenaceae</taxon>
        <taxon>Cerrena</taxon>
    </lineage>
</organism>
<dbReference type="InterPro" id="IPR041221">
    <property type="entry name" value="APC1_C"/>
</dbReference>
<dbReference type="GO" id="GO:0005680">
    <property type="term" value="C:anaphase-promoting complex"/>
    <property type="evidence" value="ECO:0007669"/>
    <property type="project" value="InterPro"/>
</dbReference>
<feature type="region of interest" description="Disordered" evidence="6">
    <location>
        <begin position="128"/>
        <end position="165"/>
    </location>
</feature>
<evidence type="ECO:0000256" key="4">
    <source>
        <dbReference type="ARBA" id="ARBA00022776"/>
    </source>
</evidence>
<dbReference type="Pfam" id="PF18122">
    <property type="entry name" value="APC1_C"/>
    <property type="match status" value="1"/>
</dbReference>
<dbReference type="InterPro" id="IPR048971">
    <property type="entry name" value="Apc1_3rd"/>
</dbReference>
<evidence type="ECO:0000256" key="5">
    <source>
        <dbReference type="ARBA" id="ARBA00023306"/>
    </source>
</evidence>